<protein>
    <recommendedName>
        <fullName evidence="4">Flagellin</fullName>
    </recommendedName>
</protein>
<dbReference type="OrthoDB" id="9796789at2"/>
<keyword evidence="7" id="KW-0966">Cell projection</keyword>
<keyword evidence="7" id="KW-0282">Flagellum</keyword>
<dbReference type="InterPro" id="IPR001492">
    <property type="entry name" value="Flagellin"/>
</dbReference>
<dbReference type="Gene3D" id="6.10.10.10">
    <property type="entry name" value="Flagellar export chaperone, C-terminal domain"/>
    <property type="match status" value="1"/>
</dbReference>
<dbReference type="EMBL" id="CP046902">
    <property type="protein sequence ID" value="QGZ30819.1"/>
    <property type="molecule type" value="Genomic_DNA"/>
</dbReference>
<dbReference type="InterPro" id="IPR046358">
    <property type="entry name" value="Flagellin_C"/>
</dbReference>
<dbReference type="GO" id="GO:0005576">
    <property type="term" value="C:extracellular region"/>
    <property type="evidence" value="ECO:0007669"/>
    <property type="project" value="UniProtKB-SubCell"/>
</dbReference>
<dbReference type="Pfam" id="PF00669">
    <property type="entry name" value="Flagellin_N"/>
    <property type="match status" value="1"/>
</dbReference>
<keyword evidence="3 4" id="KW-0975">Bacterial flagellum</keyword>
<evidence type="ECO:0000313" key="8">
    <source>
        <dbReference type="Proteomes" id="UP000438983"/>
    </source>
</evidence>
<comment type="function">
    <text evidence="4">Flagellin is the subunit protein which polymerizes to form the filaments of bacterial flagella.</text>
</comment>
<dbReference type="PANTHER" id="PTHR42792:SF2">
    <property type="entry name" value="FLAGELLIN"/>
    <property type="match status" value="1"/>
</dbReference>
<evidence type="ECO:0000256" key="1">
    <source>
        <dbReference type="ARBA" id="ARBA00005709"/>
    </source>
</evidence>
<feature type="domain" description="Flagellin C-terminal" evidence="6">
    <location>
        <begin position="188"/>
        <end position="273"/>
    </location>
</feature>
<organism evidence="7 8">
    <name type="scientific">Stutzerimonas stutzeri</name>
    <name type="common">Pseudomonas stutzeri</name>
    <dbReference type="NCBI Taxonomy" id="316"/>
    <lineage>
        <taxon>Bacteria</taxon>
        <taxon>Pseudomonadati</taxon>
        <taxon>Pseudomonadota</taxon>
        <taxon>Gammaproteobacteria</taxon>
        <taxon>Pseudomonadales</taxon>
        <taxon>Pseudomonadaceae</taxon>
        <taxon>Stutzerimonas</taxon>
    </lineage>
</organism>
<reference evidence="7 8" key="1">
    <citation type="submission" date="2019-12" db="EMBL/GenBank/DDBJ databases">
        <title>Complete genome sequence of Pseudomonas stutzeri.</title>
        <authorList>
            <person name="Lim S.R."/>
            <person name="Kim J.H."/>
        </authorList>
    </citation>
    <scope>NUCLEOTIDE SEQUENCE [LARGE SCALE GENOMIC DNA]</scope>
    <source>
        <strain evidence="7 8">PM101005</strain>
    </source>
</reference>
<dbReference type="PANTHER" id="PTHR42792">
    <property type="entry name" value="FLAGELLIN"/>
    <property type="match status" value="1"/>
</dbReference>
<evidence type="ECO:0000256" key="3">
    <source>
        <dbReference type="ARBA" id="ARBA00023143"/>
    </source>
</evidence>
<dbReference type="Gene3D" id="1.20.1330.10">
    <property type="entry name" value="f41 fragment of flagellin, N-terminal domain"/>
    <property type="match status" value="1"/>
</dbReference>
<evidence type="ECO:0000313" key="7">
    <source>
        <dbReference type="EMBL" id="QGZ30819.1"/>
    </source>
</evidence>
<dbReference type="InterPro" id="IPR001029">
    <property type="entry name" value="Flagellin_N"/>
</dbReference>
<dbReference type="InterPro" id="IPR042187">
    <property type="entry name" value="Flagellin_C_sub2"/>
</dbReference>
<evidence type="ECO:0000256" key="4">
    <source>
        <dbReference type="RuleBase" id="RU362073"/>
    </source>
</evidence>
<comment type="similarity">
    <text evidence="1 4">Belongs to the bacterial flagellin family.</text>
</comment>
<dbReference type="SUPFAM" id="SSF64518">
    <property type="entry name" value="Phase 1 flagellin"/>
    <property type="match status" value="1"/>
</dbReference>
<dbReference type="RefSeq" id="WP_158188305.1">
    <property type="nucleotide sequence ID" value="NZ_CP046902.1"/>
</dbReference>
<keyword evidence="2 4" id="KW-0964">Secreted</keyword>
<accession>A0A6I6LIS3</accession>
<name>A0A6I6LIS3_STUST</name>
<dbReference type="Pfam" id="PF00700">
    <property type="entry name" value="Flagellin_C"/>
    <property type="match status" value="1"/>
</dbReference>
<dbReference type="Proteomes" id="UP000438983">
    <property type="component" value="Chromosome"/>
</dbReference>
<proteinExistence type="inferred from homology"/>
<dbReference type="NCBIfam" id="NF009444">
    <property type="entry name" value="PRK12802.1"/>
    <property type="match status" value="1"/>
</dbReference>
<dbReference type="PRINTS" id="PR00207">
    <property type="entry name" value="FLAGELLIN"/>
</dbReference>
<keyword evidence="7" id="KW-0969">Cilium</keyword>
<dbReference type="AlphaFoldDB" id="A0A6I6LIS3"/>
<dbReference type="GO" id="GO:0005198">
    <property type="term" value="F:structural molecule activity"/>
    <property type="evidence" value="ECO:0007669"/>
    <property type="project" value="UniProtKB-UniRule"/>
</dbReference>
<comment type="subcellular location">
    <subcellularLocation>
        <location evidence="4">Secreted</location>
    </subcellularLocation>
    <subcellularLocation>
        <location evidence="4">Bacterial flagellum</location>
    </subcellularLocation>
</comment>
<gene>
    <name evidence="7" type="ORF">GQA94_12370</name>
</gene>
<feature type="domain" description="Flagellin N-terminal" evidence="5">
    <location>
        <begin position="5"/>
        <end position="142"/>
    </location>
</feature>
<evidence type="ECO:0000256" key="2">
    <source>
        <dbReference type="ARBA" id="ARBA00022525"/>
    </source>
</evidence>
<dbReference type="GO" id="GO:0009288">
    <property type="term" value="C:bacterial-type flagellum"/>
    <property type="evidence" value="ECO:0007669"/>
    <property type="project" value="UniProtKB-SubCell"/>
</dbReference>
<evidence type="ECO:0000259" key="6">
    <source>
        <dbReference type="Pfam" id="PF00700"/>
    </source>
</evidence>
<evidence type="ECO:0000259" key="5">
    <source>
        <dbReference type="Pfam" id="PF00669"/>
    </source>
</evidence>
<sequence>MALTVNTNIASLNTQRNLNSSSNALTTSMQRLSTGSRINSAKDDAAGLQISNRLTSQINGLNVAARNANDGISMAQTAEGALQQSTNILQRMRELSIQSANGSNSAEDRASLQLEVDGLLLELTRISDTTSFGTQKLLDGSLTEAVDFQVGANANETISIDFTTDFDAAGLAVDAVDISTADGSQTAIGLIDTALQTIDDNRSAFGAVQNRFENTIANLQNIAENVSASRGRIQDTDFAAETANLSKNQILQQAGTAILAQAKQLPQAVLSLLQ</sequence>